<dbReference type="PIRSF" id="PIRSF000331">
    <property type="entry name" value="HpaA_HpaB"/>
    <property type="match status" value="1"/>
</dbReference>
<gene>
    <name evidence="7" type="primary">hpaB</name>
    <name evidence="7" type="ORF">FZC76_13475</name>
</gene>
<dbReference type="Gene3D" id="1.20.140.10">
    <property type="entry name" value="Butyryl-CoA Dehydrogenase, subunit A, domain 3"/>
    <property type="match status" value="1"/>
</dbReference>
<feature type="binding site" evidence="4">
    <location>
        <position position="193"/>
    </location>
    <ligand>
        <name>FAD</name>
        <dbReference type="ChEBI" id="CHEBI:57692"/>
    </ligand>
</feature>
<dbReference type="Gene3D" id="2.40.110.10">
    <property type="entry name" value="Butyryl-CoA Dehydrogenase, subunit A, domain 2"/>
    <property type="match status" value="1"/>
</dbReference>
<evidence type="ECO:0000256" key="1">
    <source>
        <dbReference type="ARBA" id="ARBA00022630"/>
    </source>
</evidence>
<dbReference type="SUPFAM" id="SSF56645">
    <property type="entry name" value="Acyl-CoA dehydrogenase NM domain-like"/>
    <property type="match status" value="1"/>
</dbReference>
<feature type="binding site" evidence="4">
    <location>
        <begin position="156"/>
        <end position="159"/>
    </location>
    <ligand>
        <name>FAD</name>
        <dbReference type="ChEBI" id="CHEBI:57692"/>
    </ligand>
</feature>
<accession>A0A5D4SW03</accession>
<evidence type="ECO:0000256" key="4">
    <source>
        <dbReference type="PIRSR" id="PIRSR000331-2"/>
    </source>
</evidence>
<dbReference type="GO" id="GO:0052881">
    <property type="term" value="F:4-hydroxyphenylacetate 3-monooxygenase activity"/>
    <property type="evidence" value="ECO:0007669"/>
    <property type="project" value="UniProtKB-EC"/>
</dbReference>
<feature type="domain" description="HpaB/PvcC/4-BUDH C-terminal" evidence="5">
    <location>
        <begin position="279"/>
        <end position="475"/>
    </location>
</feature>
<evidence type="ECO:0000259" key="5">
    <source>
        <dbReference type="Pfam" id="PF03241"/>
    </source>
</evidence>
<protein>
    <submittedName>
        <fullName evidence="7">4-hydroxyphenylacetate 3-monooxygenase, oxygenase component</fullName>
        <ecNumber evidence="7">1.14.14.9</ecNumber>
    </submittedName>
</protein>
<evidence type="ECO:0000313" key="8">
    <source>
        <dbReference type="Proteomes" id="UP000322524"/>
    </source>
</evidence>
<proteinExistence type="predicted"/>
<keyword evidence="1" id="KW-0285">Flavoprotein</keyword>
<evidence type="ECO:0000259" key="6">
    <source>
        <dbReference type="Pfam" id="PF11794"/>
    </source>
</evidence>
<keyword evidence="7" id="KW-0503">Monooxygenase</keyword>
<keyword evidence="2 4" id="KW-0274">FAD</keyword>
<reference evidence="7 8" key="1">
    <citation type="submission" date="2019-08" db="EMBL/GenBank/DDBJ databases">
        <title>Bacillus genomes from the desert of Cuatro Cienegas, Coahuila.</title>
        <authorList>
            <person name="Olmedo-Alvarez G."/>
        </authorList>
    </citation>
    <scope>NUCLEOTIDE SEQUENCE [LARGE SCALE GENOMIC DNA]</scope>
    <source>
        <strain evidence="7 8">CH28_1T</strain>
    </source>
</reference>
<keyword evidence="3 7" id="KW-0560">Oxidoreductase</keyword>
<name>A0A5D4SW03_9BACI</name>
<dbReference type="Pfam" id="PF03241">
    <property type="entry name" value="HpaB"/>
    <property type="match status" value="1"/>
</dbReference>
<dbReference type="Gene3D" id="1.10.3140.10">
    <property type="entry name" value="4-hydroxybutyryl-coa dehydratase, domain 1"/>
    <property type="match status" value="1"/>
</dbReference>
<organism evidence="7 8">
    <name type="scientific">Sutcliffiella horikoshii</name>
    <dbReference type="NCBI Taxonomy" id="79883"/>
    <lineage>
        <taxon>Bacteria</taxon>
        <taxon>Bacillati</taxon>
        <taxon>Bacillota</taxon>
        <taxon>Bacilli</taxon>
        <taxon>Bacillales</taxon>
        <taxon>Bacillaceae</taxon>
        <taxon>Sutcliffiella</taxon>
    </lineage>
</organism>
<sequence>MGIINGKQYLDRINSLQTNVWHNGKQVQGNISEHPAFSGVMRSQAALFDMQHDEKYKDIMTFESDTTGNLVGTSFLRPTTKEDLEKRRKMVQVWAKATFGMMGRSPDYKNSTLMALASSADLLEEQGPQFPKNLKNFYEYARENDLSFTHTFISPQVNRSSFHYEDEDNIVAARMIDKTSEGIIIKGARLLATQGGITDEIIISSSGLKMFEEPFAYAFSIPSNTEGLKFICRESFSYDSSSFNHPLGSRFEEMDAVVVLDNVLVPWERVFVSENIDVANKLYSLSNFKPLVTHQVVSRQVMKAEFVLGIAQLIVNTIAIGEYGHVKEKISEMIIAVENHKALLLASEINAKPDKHGTMVPDVTPLSVAIVQFPKVYPRFMEILQLLGASGLVSIPTEADLESPIRADIDQYLQSATTDAKSRIKLFRLAWDVSMSAFGSRQTLYERFFFGCPTRLAMGLYQEYNRKELVDDVARELGFLE</sequence>
<dbReference type="NCBIfam" id="TIGR02309">
    <property type="entry name" value="HpaB-1"/>
    <property type="match status" value="1"/>
</dbReference>
<dbReference type="OrthoDB" id="9785230at2"/>
<evidence type="ECO:0000256" key="3">
    <source>
        <dbReference type="ARBA" id="ARBA00023002"/>
    </source>
</evidence>
<dbReference type="STRING" id="79883.GCA_001636495_04170"/>
<dbReference type="SUPFAM" id="SSF47203">
    <property type="entry name" value="Acyl-CoA dehydrogenase C-terminal domain-like"/>
    <property type="match status" value="1"/>
</dbReference>
<dbReference type="EMBL" id="VTEV01000005">
    <property type="protein sequence ID" value="TYS67583.1"/>
    <property type="molecule type" value="Genomic_DNA"/>
</dbReference>
<dbReference type="InterPro" id="IPR012687">
    <property type="entry name" value="HpaB_Deino-type"/>
</dbReference>
<evidence type="ECO:0000313" key="7">
    <source>
        <dbReference type="EMBL" id="TYS67583.1"/>
    </source>
</evidence>
<dbReference type="InterPro" id="IPR036250">
    <property type="entry name" value="AcylCo_DH-like_C"/>
</dbReference>
<dbReference type="GO" id="GO:0016627">
    <property type="term" value="F:oxidoreductase activity, acting on the CH-CH group of donors"/>
    <property type="evidence" value="ECO:0007669"/>
    <property type="project" value="InterPro"/>
</dbReference>
<dbReference type="GO" id="GO:0010124">
    <property type="term" value="P:phenylacetate catabolic process"/>
    <property type="evidence" value="ECO:0007669"/>
    <property type="project" value="InterPro"/>
</dbReference>
<dbReference type="PANTHER" id="PTHR36117">
    <property type="entry name" value="4-HYDROXYPHENYLACETATE 3-MONOOXYGENASE-RELATED"/>
    <property type="match status" value="1"/>
</dbReference>
<feature type="domain" description="HpaB/PvcC/4-BUDH N-terminal" evidence="6">
    <location>
        <begin position="6"/>
        <end position="272"/>
    </location>
</feature>
<dbReference type="EC" id="1.14.14.9" evidence="7"/>
<dbReference type="AlphaFoldDB" id="A0A5D4SW03"/>
<evidence type="ECO:0000256" key="2">
    <source>
        <dbReference type="ARBA" id="ARBA00022827"/>
    </source>
</evidence>
<dbReference type="InterPro" id="IPR024674">
    <property type="entry name" value="HpaB/PvcC/4-BUDH_N"/>
</dbReference>
<dbReference type="GO" id="GO:0050660">
    <property type="term" value="F:flavin adenine dinucleotide binding"/>
    <property type="evidence" value="ECO:0007669"/>
    <property type="project" value="InterPro"/>
</dbReference>
<comment type="caution">
    <text evidence="7">The sequence shown here is derived from an EMBL/GenBank/DDBJ whole genome shotgun (WGS) entry which is preliminary data.</text>
</comment>
<dbReference type="RefSeq" id="WP_148988694.1">
    <property type="nucleotide sequence ID" value="NZ_VTEV01000005.1"/>
</dbReference>
<dbReference type="InterPro" id="IPR004925">
    <property type="entry name" value="HpaB/PvcC/4-BUDH"/>
</dbReference>
<dbReference type="InterPro" id="IPR009100">
    <property type="entry name" value="AcylCoA_DH/oxidase_NM_dom_sf"/>
</dbReference>
<dbReference type="Proteomes" id="UP000322524">
    <property type="component" value="Unassembled WGS sequence"/>
</dbReference>
<dbReference type="InterPro" id="IPR024719">
    <property type="entry name" value="HpaB/PvcC/4-BUDH_C"/>
</dbReference>
<dbReference type="PANTHER" id="PTHR36117:SF3">
    <property type="entry name" value="4-HYDROXYPHENYLACETATE 3-MONOOXYGENASE-RELATED"/>
    <property type="match status" value="1"/>
</dbReference>
<dbReference type="Pfam" id="PF11794">
    <property type="entry name" value="HpaB_N"/>
    <property type="match status" value="1"/>
</dbReference>
<dbReference type="InterPro" id="IPR046373">
    <property type="entry name" value="Acyl-CoA_Oxase/DH_mid-dom_sf"/>
</dbReference>